<gene>
    <name evidence="1" type="ORF">Vadar_001792</name>
</gene>
<proteinExistence type="predicted"/>
<comment type="caution">
    <text evidence="1">The sequence shown here is derived from an EMBL/GenBank/DDBJ whole genome shotgun (WGS) entry which is preliminary data.</text>
</comment>
<sequence>MWRQPTEYDLAVNVTKLKRVSVIEVPPTLNVVQVWTIDAPTMENFLQDLAKERPVLKRSLLDKRAKAQFMAEVSTIGRTYHINLVRLYGFSYNNSLSAIVYEYMENGSLDKHLFNDDTQGIDWNKLPQIAIGIARKRYSLPS</sequence>
<reference evidence="1 2" key="1">
    <citation type="journal article" date="2021" name="Hortic Res">
        <title>High-quality reference genome and annotation aids understanding of berry development for evergreen blueberry (Vaccinium darrowii).</title>
        <authorList>
            <person name="Yu J."/>
            <person name="Hulse-Kemp A.M."/>
            <person name="Babiker E."/>
            <person name="Staton M."/>
        </authorList>
    </citation>
    <scope>NUCLEOTIDE SEQUENCE [LARGE SCALE GENOMIC DNA]</scope>
    <source>
        <strain evidence="2">cv. NJ 8807/NJ 8810</strain>
        <tissue evidence="1">Young leaf</tissue>
    </source>
</reference>
<accession>A0ACB7WX59</accession>
<keyword evidence="2" id="KW-1185">Reference proteome</keyword>
<protein>
    <submittedName>
        <fullName evidence="1">Uncharacterized protein</fullName>
    </submittedName>
</protein>
<dbReference type="Proteomes" id="UP000828048">
    <property type="component" value="Chromosome 2"/>
</dbReference>
<organism evidence="1 2">
    <name type="scientific">Vaccinium darrowii</name>
    <dbReference type="NCBI Taxonomy" id="229202"/>
    <lineage>
        <taxon>Eukaryota</taxon>
        <taxon>Viridiplantae</taxon>
        <taxon>Streptophyta</taxon>
        <taxon>Embryophyta</taxon>
        <taxon>Tracheophyta</taxon>
        <taxon>Spermatophyta</taxon>
        <taxon>Magnoliopsida</taxon>
        <taxon>eudicotyledons</taxon>
        <taxon>Gunneridae</taxon>
        <taxon>Pentapetalae</taxon>
        <taxon>asterids</taxon>
        <taxon>Ericales</taxon>
        <taxon>Ericaceae</taxon>
        <taxon>Vaccinioideae</taxon>
        <taxon>Vaccinieae</taxon>
        <taxon>Vaccinium</taxon>
    </lineage>
</organism>
<evidence type="ECO:0000313" key="1">
    <source>
        <dbReference type="EMBL" id="KAH7832961.1"/>
    </source>
</evidence>
<evidence type="ECO:0000313" key="2">
    <source>
        <dbReference type="Proteomes" id="UP000828048"/>
    </source>
</evidence>
<dbReference type="EMBL" id="CM037152">
    <property type="protein sequence ID" value="KAH7832961.1"/>
    <property type="molecule type" value="Genomic_DNA"/>
</dbReference>
<name>A0ACB7WX59_9ERIC</name>